<gene>
    <name evidence="7" type="ORF">SAMN05421547_10911</name>
</gene>
<keyword evidence="2" id="KW-0813">Transport</keyword>
<dbReference type="Pfam" id="PF00005">
    <property type="entry name" value="ABC_tran"/>
    <property type="match status" value="1"/>
</dbReference>
<dbReference type="SMART" id="SM00382">
    <property type="entry name" value="AAA"/>
    <property type="match status" value="1"/>
</dbReference>
<evidence type="ECO:0000313" key="7">
    <source>
        <dbReference type="EMBL" id="SDY89164.1"/>
    </source>
</evidence>
<name>A0A1H3NK46_9BURK</name>
<dbReference type="PROSITE" id="PS50893">
    <property type="entry name" value="ABC_TRANSPORTER_2"/>
    <property type="match status" value="1"/>
</dbReference>
<dbReference type="RefSeq" id="WP_074922089.1">
    <property type="nucleotide sequence ID" value="NZ_CP141274.1"/>
</dbReference>
<evidence type="ECO:0000256" key="5">
    <source>
        <dbReference type="ARBA" id="ARBA00022840"/>
    </source>
</evidence>
<keyword evidence="4" id="KW-0547">Nucleotide-binding</keyword>
<dbReference type="PROSITE" id="PS00211">
    <property type="entry name" value="ABC_TRANSPORTER_1"/>
    <property type="match status" value="1"/>
</dbReference>
<dbReference type="EMBL" id="FNPE01000009">
    <property type="protein sequence ID" value="SDY89164.1"/>
    <property type="molecule type" value="Genomic_DNA"/>
</dbReference>
<proteinExistence type="inferred from homology"/>
<dbReference type="GO" id="GO:0005524">
    <property type="term" value="F:ATP binding"/>
    <property type="evidence" value="ECO:0007669"/>
    <property type="project" value="UniProtKB-KW"/>
</dbReference>
<dbReference type="PANTHER" id="PTHR42794">
    <property type="entry name" value="HEMIN IMPORT ATP-BINDING PROTEIN HMUV"/>
    <property type="match status" value="1"/>
</dbReference>
<feature type="domain" description="ABC transporter" evidence="6">
    <location>
        <begin position="3"/>
        <end position="245"/>
    </location>
</feature>
<dbReference type="Proteomes" id="UP000183417">
    <property type="component" value="Unassembled WGS sequence"/>
</dbReference>
<dbReference type="AlphaFoldDB" id="A0A1H3NK46"/>
<accession>A0A1H3NK46</accession>
<organism evidence="7 8">
    <name type="scientific">Delftia lacustris</name>
    <dbReference type="NCBI Taxonomy" id="558537"/>
    <lineage>
        <taxon>Bacteria</taxon>
        <taxon>Pseudomonadati</taxon>
        <taxon>Pseudomonadota</taxon>
        <taxon>Betaproteobacteria</taxon>
        <taxon>Burkholderiales</taxon>
        <taxon>Comamonadaceae</taxon>
        <taxon>Delftia</taxon>
    </lineage>
</organism>
<dbReference type="GeneID" id="94692284"/>
<dbReference type="InterPro" id="IPR003439">
    <property type="entry name" value="ABC_transporter-like_ATP-bd"/>
</dbReference>
<keyword evidence="5 7" id="KW-0067">ATP-binding</keyword>
<dbReference type="CDD" id="cd03214">
    <property type="entry name" value="ABC_Iron-Siderophores_B12_Hemin"/>
    <property type="match status" value="1"/>
</dbReference>
<dbReference type="PANTHER" id="PTHR42794:SF2">
    <property type="entry name" value="ABC TRANSPORTER ATP-BINDING PROTEIN"/>
    <property type="match status" value="1"/>
</dbReference>
<dbReference type="FunFam" id="3.40.50.300:FF:000134">
    <property type="entry name" value="Iron-enterobactin ABC transporter ATP-binding protein"/>
    <property type="match status" value="1"/>
</dbReference>
<evidence type="ECO:0000259" key="6">
    <source>
        <dbReference type="PROSITE" id="PS50893"/>
    </source>
</evidence>
<dbReference type="Gene3D" id="3.40.50.300">
    <property type="entry name" value="P-loop containing nucleotide triphosphate hydrolases"/>
    <property type="match status" value="1"/>
</dbReference>
<dbReference type="InterPro" id="IPR003593">
    <property type="entry name" value="AAA+_ATPase"/>
</dbReference>
<evidence type="ECO:0000313" key="8">
    <source>
        <dbReference type="Proteomes" id="UP000183417"/>
    </source>
</evidence>
<comment type="similarity">
    <text evidence="1">Belongs to the ABC transporter superfamily.</text>
</comment>
<sequence length="267" mass="29418">MKLQAQDLCWSADARRADARRADARRIVDQASLALHSGECVGLIGPNGSGKSTLLRMLYRVLRPDAGCVLLDQRDIRDMTAREFAAQVSVLAQEAPQSFDFTVREAVMMGRIPHQSPLAGDSAEDLACMRQALAQVNALALEERRFSSLSGGEKQRVLVARALAQQPRLMLLDEPTNHLDIRHQLELMSLVRRLQISSIVALHDLNIAAHYCDRLYLMEQGRIVAHGTPAQVLTPATIGQVYGVAAEVDIHAATGRLRISFIPDELL</sequence>
<evidence type="ECO:0000256" key="1">
    <source>
        <dbReference type="ARBA" id="ARBA00005417"/>
    </source>
</evidence>
<evidence type="ECO:0000256" key="4">
    <source>
        <dbReference type="ARBA" id="ARBA00022741"/>
    </source>
</evidence>
<keyword evidence="3" id="KW-0472">Membrane</keyword>
<dbReference type="GO" id="GO:0016887">
    <property type="term" value="F:ATP hydrolysis activity"/>
    <property type="evidence" value="ECO:0007669"/>
    <property type="project" value="InterPro"/>
</dbReference>
<keyword evidence="3" id="KW-1003">Cell membrane</keyword>
<protein>
    <submittedName>
        <fullName evidence="7">Iron complex transport system ATP-binding protein</fullName>
    </submittedName>
</protein>
<dbReference type="SUPFAM" id="SSF52540">
    <property type="entry name" value="P-loop containing nucleoside triphosphate hydrolases"/>
    <property type="match status" value="1"/>
</dbReference>
<dbReference type="InterPro" id="IPR027417">
    <property type="entry name" value="P-loop_NTPase"/>
</dbReference>
<dbReference type="InterPro" id="IPR017871">
    <property type="entry name" value="ABC_transporter-like_CS"/>
</dbReference>
<reference evidence="7 8" key="1">
    <citation type="submission" date="2016-10" db="EMBL/GenBank/DDBJ databases">
        <authorList>
            <person name="de Groot N.N."/>
        </authorList>
    </citation>
    <scope>NUCLEOTIDE SEQUENCE [LARGE SCALE GENOMIC DNA]</scope>
    <source>
        <strain evidence="7 8">LMG 24775</strain>
    </source>
</reference>
<evidence type="ECO:0000256" key="2">
    <source>
        <dbReference type="ARBA" id="ARBA00022448"/>
    </source>
</evidence>
<evidence type="ECO:0000256" key="3">
    <source>
        <dbReference type="ARBA" id="ARBA00022475"/>
    </source>
</evidence>